<organism evidence="3 4">
    <name type="scientific">Durusdinium trenchii</name>
    <dbReference type="NCBI Taxonomy" id="1381693"/>
    <lineage>
        <taxon>Eukaryota</taxon>
        <taxon>Sar</taxon>
        <taxon>Alveolata</taxon>
        <taxon>Dinophyceae</taxon>
        <taxon>Suessiales</taxon>
        <taxon>Symbiodiniaceae</taxon>
        <taxon>Durusdinium</taxon>
    </lineage>
</organism>
<evidence type="ECO:0000256" key="1">
    <source>
        <dbReference type="SAM" id="MobiDB-lite"/>
    </source>
</evidence>
<name>A0ABP0NQE6_9DINO</name>
<protein>
    <submittedName>
        <fullName evidence="3">Uncharacterized protein</fullName>
    </submittedName>
</protein>
<keyword evidence="2" id="KW-0472">Membrane</keyword>
<feature type="region of interest" description="Disordered" evidence="1">
    <location>
        <begin position="285"/>
        <end position="304"/>
    </location>
</feature>
<proteinExistence type="predicted"/>
<sequence length="304" mass="34489">MASLVVAWSIKNVICGIICLLALAWTGRKYSEDSSLQDVLDGLHENDEETKTSIESIEAWMAPTFQALPKHQERLQTLAAKHLLHSYFNLNYGLKIEGLQFHTSQRDPNAQALESLALLRRAPKLKAALQESSKGFHLKELASIALLLNRLMLREVKITFKVAWRLRNHSASAELSWEELHEVFCAALVVAHDWDQVIIHSESLKRGASPAFHERFRIGQDFAMGHIKSWWNLRKFVLKLSQQTLPPAPVYSFKTALPIYLALFLGYGNYQNLDCQDMKTHMQTLEGRAPGGRHPGRLNLSATR</sequence>
<gene>
    <name evidence="3" type="ORF">CCMP2556_LOCUS31782</name>
</gene>
<accession>A0ABP0NQE6</accession>
<evidence type="ECO:0000256" key="2">
    <source>
        <dbReference type="SAM" id="Phobius"/>
    </source>
</evidence>
<dbReference type="EMBL" id="CAXAMN010021940">
    <property type="protein sequence ID" value="CAK9064670.1"/>
    <property type="molecule type" value="Genomic_DNA"/>
</dbReference>
<dbReference type="Proteomes" id="UP001642484">
    <property type="component" value="Unassembled WGS sequence"/>
</dbReference>
<evidence type="ECO:0000313" key="4">
    <source>
        <dbReference type="Proteomes" id="UP001642484"/>
    </source>
</evidence>
<comment type="caution">
    <text evidence="3">The sequence shown here is derived from an EMBL/GenBank/DDBJ whole genome shotgun (WGS) entry which is preliminary data.</text>
</comment>
<keyword evidence="2" id="KW-0812">Transmembrane</keyword>
<reference evidence="3 4" key="1">
    <citation type="submission" date="2024-02" db="EMBL/GenBank/DDBJ databases">
        <authorList>
            <person name="Chen Y."/>
            <person name="Shah S."/>
            <person name="Dougan E. K."/>
            <person name="Thang M."/>
            <person name="Chan C."/>
        </authorList>
    </citation>
    <scope>NUCLEOTIDE SEQUENCE [LARGE SCALE GENOMIC DNA]</scope>
</reference>
<evidence type="ECO:0000313" key="3">
    <source>
        <dbReference type="EMBL" id="CAK9064670.1"/>
    </source>
</evidence>
<keyword evidence="2" id="KW-1133">Transmembrane helix</keyword>
<feature type="transmembrane region" description="Helical" evidence="2">
    <location>
        <begin position="6"/>
        <end position="25"/>
    </location>
</feature>
<keyword evidence="4" id="KW-1185">Reference proteome</keyword>